<accession>A0A9P6E285</accession>
<feature type="region of interest" description="Disordered" evidence="1">
    <location>
        <begin position="1"/>
        <end position="26"/>
    </location>
</feature>
<dbReference type="AlphaFoldDB" id="A0A9P6E285"/>
<name>A0A9P6E285_9AGAM</name>
<organism evidence="2 3">
    <name type="scientific">Hydnum rufescens UP504</name>
    <dbReference type="NCBI Taxonomy" id="1448309"/>
    <lineage>
        <taxon>Eukaryota</taxon>
        <taxon>Fungi</taxon>
        <taxon>Dikarya</taxon>
        <taxon>Basidiomycota</taxon>
        <taxon>Agaricomycotina</taxon>
        <taxon>Agaricomycetes</taxon>
        <taxon>Cantharellales</taxon>
        <taxon>Hydnaceae</taxon>
        <taxon>Hydnum</taxon>
    </lineage>
</organism>
<evidence type="ECO:0000313" key="2">
    <source>
        <dbReference type="EMBL" id="KAF9520809.1"/>
    </source>
</evidence>
<protein>
    <submittedName>
        <fullName evidence="2">Uncharacterized protein</fullName>
    </submittedName>
</protein>
<keyword evidence="3" id="KW-1185">Reference proteome</keyword>
<dbReference type="EMBL" id="MU128910">
    <property type="protein sequence ID" value="KAF9520809.1"/>
    <property type="molecule type" value="Genomic_DNA"/>
</dbReference>
<comment type="caution">
    <text evidence="2">The sequence shown here is derived from an EMBL/GenBank/DDBJ whole genome shotgun (WGS) entry which is preliminary data.</text>
</comment>
<evidence type="ECO:0000313" key="3">
    <source>
        <dbReference type="Proteomes" id="UP000886523"/>
    </source>
</evidence>
<proteinExistence type="predicted"/>
<sequence length="178" mass="20656">MMTVQKQAQNLSTGIKNNQEQQQRYHDRKVQCQIKFGLRDKSGKLLKAWAVPQLKSQWAKEQLSPIMYNHGQMKKPQTQSCHTNWFHPTCWAAISDAMIYSKWHLSQAVKLLWNSCGGNKYKTLYPSTLLNWMKPCSEQDQSDGVGQWSEKTLAAVEQAHFKAHLNVSQGQQHYLVHW</sequence>
<evidence type="ECO:0000256" key="1">
    <source>
        <dbReference type="SAM" id="MobiDB-lite"/>
    </source>
</evidence>
<gene>
    <name evidence="2" type="ORF">BS47DRAFT_1357204</name>
</gene>
<feature type="compositionally biased region" description="Polar residues" evidence="1">
    <location>
        <begin position="1"/>
        <end position="22"/>
    </location>
</feature>
<reference evidence="2" key="1">
    <citation type="journal article" date="2020" name="Nat. Commun.">
        <title>Large-scale genome sequencing of mycorrhizal fungi provides insights into the early evolution of symbiotic traits.</title>
        <authorList>
            <person name="Miyauchi S."/>
            <person name="Kiss E."/>
            <person name="Kuo A."/>
            <person name="Drula E."/>
            <person name="Kohler A."/>
            <person name="Sanchez-Garcia M."/>
            <person name="Morin E."/>
            <person name="Andreopoulos B."/>
            <person name="Barry K.W."/>
            <person name="Bonito G."/>
            <person name="Buee M."/>
            <person name="Carver A."/>
            <person name="Chen C."/>
            <person name="Cichocki N."/>
            <person name="Clum A."/>
            <person name="Culley D."/>
            <person name="Crous P.W."/>
            <person name="Fauchery L."/>
            <person name="Girlanda M."/>
            <person name="Hayes R.D."/>
            <person name="Keri Z."/>
            <person name="LaButti K."/>
            <person name="Lipzen A."/>
            <person name="Lombard V."/>
            <person name="Magnuson J."/>
            <person name="Maillard F."/>
            <person name="Murat C."/>
            <person name="Nolan M."/>
            <person name="Ohm R.A."/>
            <person name="Pangilinan J."/>
            <person name="Pereira M.F."/>
            <person name="Perotto S."/>
            <person name="Peter M."/>
            <person name="Pfister S."/>
            <person name="Riley R."/>
            <person name="Sitrit Y."/>
            <person name="Stielow J.B."/>
            <person name="Szollosi G."/>
            <person name="Zifcakova L."/>
            <person name="Stursova M."/>
            <person name="Spatafora J.W."/>
            <person name="Tedersoo L."/>
            <person name="Vaario L.M."/>
            <person name="Yamada A."/>
            <person name="Yan M."/>
            <person name="Wang P."/>
            <person name="Xu J."/>
            <person name="Bruns T."/>
            <person name="Baldrian P."/>
            <person name="Vilgalys R."/>
            <person name="Dunand C."/>
            <person name="Henrissat B."/>
            <person name="Grigoriev I.V."/>
            <person name="Hibbett D."/>
            <person name="Nagy L.G."/>
            <person name="Martin F.M."/>
        </authorList>
    </citation>
    <scope>NUCLEOTIDE SEQUENCE</scope>
    <source>
        <strain evidence="2">UP504</strain>
    </source>
</reference>
<dbReference type="Proteomes" id="UP000886523">
    <property type="component" value="Unassembled WGS sequence"/>
</dbReference>